<reference evidence="10 11" key="1">
    <citation type="journal article" date="2021" name="ISME Commun">
        <title>Automated analysis of genomic sequences facilitates high-throughput and comprehensive description of bacteria.</title>
        <authorList>
            <person name="Hitch T.C.A."/>
        </authorList>
    </citation>
    <scope>NUCLEOTIDE SEQUENCE [LARGE SCALE GENOMIC DNA]</scope>
    <source>
        <strain evidence="10 11">Sanger_109</strain>
    </source>
</reference>
<organism evidence="10 11">
    <name type="scientific">Brotonthovivens ammoniilytica</name>
    <dbReference type="NCBI Taxonomy" id="2981725"/>
    <lineage>
        <taxon>Bacteria</taxon>
        <taxon>Bacillati</taxon>
        <taxon>Bacillota</taxon>
        <taxon>Clostridia</taxon>
        <taxon>Lachnospirales</taxon>
        <taxon>Lachnospiraceae</taxon>
        <taxon>Brotonthovivens</taxon>
    </lineage>
</organism>
<comment type="subcellular location">
    <subcellularLocation>
        <location evidence="1 8">Cell membrane</location>
        <topology evidence="1 8">Multi-pass membrane protein</topology>
    </subcellularLocation>
</comment>
<evidence type="ECO:0000256" key="4">
    <source>
        <dbReference type="ARBA" id="ARBA00022475"/>
    </source>
</evidence>
<dbReference type="PANTHER" id="PTHR42929:SF1">
    <property type="entry name" value="INNER MEMBRANE ABC TRANSPORTER PERMEASE PROTEIN YDCU-RELATED"/>
    <property type="match status" value="1"/>
</dbReference>
<dbReference type="InterPro" id="IPR035906">
    <property type="entry name" value="MetI-like_sf"/>
</dbReference>
<sequence length="272" mass="29891">MSKRKFLASPYIIWMIGFTILPLIMIIGYGVTDGSGTVTLSNILAIFNPIHRKALLLSLALAACSTGICLAIAFPLALVLRNLNFNKKGFITLIVILPMWMNFMLRVLAWQVILAENGILNMALGWLGIEPLHIMYTPVAVMIGMIYDYLPFMILPIYNAVSNIREDVVEAARDLGADNSVVRRKIIFPLSLPGIISGITMVFVPSLTEFVVPNILGGGKVLLIGNVIEQEFTQSMNWNLGSGLSVALMVFIIISMLFTLKNDSEDGGSLVW</sequence>
<feature type="transmembrane region" description="Helical" evidence="8">
    <location>
        <begin position="54"/>
        <end position="78"/>
    </location>
</feature>
<protein>
    <submittedName>
        <fullName evidence="10">ABC transporter permease</fullName>
    </submittedName>
</protein>
<dbReference type="InterPro" id="IPR000515">
    <property type="entry name" value="MetI-like"/>
</dbReference>
<evidence type="ECO:0000313" key="11">
    <source>
        <dbReference type="Proteomes" id="UP001652442"/>
    </source>
</evidence>
<dbReference type="SUPFAM" id="SSF161098">
    <property type="entry name" value="MetI-like"/>
    <property type="match status" value="1"/>
</dbReference>
<evidence type="ECO:0000256" key="1">
    <source>
        <dbReference type="ARBA" id="ARBA00004651"/>
    </source>
</evidence>
<feature type="transmembrane region" description="Helical" evidence="8">
    <location>
        <begin position="133"/>
        <end position="155"/>
    </location>
</feature>
<feature type="transmembrane region" description="Helical" evidence="8">
    <location>
        <begin position="90"/>
        <end position="113"/>
    </location>
</feature>
<dbReference type="EMBL" id="JAOQJQ010000005">
    <property type="protein sequence ID" value="MCU6763224.1"/>
    <property type="molecule type" value="Genomic_DNA"/>
</dbReference>
<dbReference type="Gene3D" id="1.10.3720.10">
    <property type="entry name" value="MetI-like"/>
    <property type="match status" value="1"/>
</dbReference>
<comment type="caution">
    <text evidence="10">The sequence shown here is derived from an EMBL/GenBank/DDBJ whole genome shotgun (WGS) entry which is preliminary data.</text>
</comment>
<feature type="domain" description="ABC transmembrane type-1" evidence="9">
    <location>
        <begin position="55"/>
        <end position="261"/>
    </location>
</feature>
<keyword evidence="3 8" id="KW-0813">Transport</keyword>
<dbReference type="PROSITE" id="PS50928">
    <property type="entry name" value="ABC_TM1"/>
    <property type="match status" value="1"/>
</dbReference>
<evidence type="ECO:0000256" key="6">
    <source>
        <dbReference type="ARBA" id="ARBA00022989"/>
    </source>
</evidence>
<keyword evidence="7 8" id="KW-0472">Membrane</keyword>
<evidence type="ECO:0000256" key="7">
    <source>
        <dbReference type="ARBA" id="ARBA00023136"/>
    </source>
</evidence>
<evidence type="ECO:0000256" key="5">
    <source>
        <dbReference type="ARBA" id="ARBA00022692"/>
    </source>
</evidence>
<evidence type="ECO:0000256" key="8">
    <source>
        <dbReference type="RuleBase" id="RU363032"/>
    </source>
</evidence>
<dbReference type="PANTHER" id="PTHR42929">
    <property type="entry name" value="INNER MEMBRANE ABC TRANSPORTER PERMEASE PROTEIN YDCU-RELATED-RELATED"/>
    <property type="match status" value="1"/>
</dbReference>
<keyword evidence="5 8" id="KW-0812">Transmembrane</keyword>
<evidence type="ECO:0000313" key="10">
    <source>
        <dbReference type="EMBL" id="MCU6763224.1"/>
    </source>
</evidence>
<dbReference type="CDD" id="cd06261">
    <property type="entry name" value="TM_PBP2"/>
    <property type="match status" value="1"/>
</dbReference>
<dbReference type="Pfam" id="PF00528">
    <property type="entry name" value="BPD_transp_1"/>
    <property type="match status" value="1"/>
</dbReference>
<feature type="transmembrane region" description="Helical" evidence="8">
    <location>
        <begin position="240"/>
        <end position="260"/>
    </location>
</feature>
<dbReference type="RefSeq" id="WP_158425860.1">
    <property type="nucleotide sequence ID" value="NZ_JAOQJQ010000005.1"/>
</dbReference>
<accession>A0ABT2TLY4</accession>
<evidence type="ECO:0000256" key="3">
    <source>
        <dbReference type="ARBA" id="ARBA00022448"/>
    </source>
</evidence>
<gene>
    <name evidence="10" type="ORF">OCV88_12955</name>
</gene>
<proteinExistence type="inferred from homology"/>
<feature type="transmembrane region" description="Helical" evidence="8">
    <location>
        <begin position="12"/>
        <end position="31"/>
    </location>
</feature>
<keyword evidence="6 8" id="KW-1133">Transmembrane helix</keyword>
<dbReference type="Proteomes" id="UP001652442">
    <property type="component" value="Unassembled WGS sequence"/>
</dbReference>
<name>A0ABT2TLY4_9FIRM</name>
<keyword evidence="11" id="KW-1185">Reference proteome</keyword>
<keyword evidence="4" id="KW-1003">Cell membrane</keyword>
<evidence type="ECO:0000256" key="2">
    <source>
        <dbReference type="ARBA" id="ARBA00007069"/>
    </source>
</evidence>
<comment type="similarity">
    <text evidence="2">Belongs to the binding-protein-dependent transport system permease family. CysTW subfamily.</text>
</comment>
<evidence type="ECO:0000259" key="9">
    <source>
        <dbReference type="PROSITE" id="PS50928"/>
    </source>
</evidence>